<gene>
    <name evidence="1" type="ORF">EBN03_12000</name>
</gene>
<sequence length="147" mass="16717">MPPAQECPTDCQGRVDAGYRHRNSLIVATFDNGYESIVHPPLDDGSVHEKRFEFFRLWRDFYQSKVAIGAGDHLDSKIIRWRIDSVLKHLDVAAADRRIRRCRCSSIDQILASIFLGGEPDNHQTAVPCIGELRDRSCKFNLSSFTP</sequence>
<dbReference type="EMBL" id="RFFH01000004">
    <property type="protein sequence ID" value="RMI32683.1"/>
    <property type="molecule type" value="Genomic_DNA"/>
</dbReference>
<name>A0A3M2L853_9NOCA</name>
<organism evidence="1 2">
    <name type="scientific">Nocardia stercoris</name>
    <dbReference type="NCBI Taxonomy" id="2483361"/>
    <lineage>
        <taxon>Bacteria</taxon>
        <taxon>Bacillati</taxon>
        <taxon>Actinomycetota</taxon>
        <taxon>Actinomycetes</taxon>
        <taxon>Mycobacteriales</taxon>
        <taxon>Nocardiaceae</taxon>
        <taxon>Nocardia</taxon>
    </lineage>
</organism>
<proteinExistence type="predicted"/>
<keyword evidence="2" id="KW-1185">Reference proteome</keyword>
<accession>A0A3M2L853</accession>
<evidence type="ECO:0000313" key="2">
    <source>
        <dbReference type="Proteomes" id="UP000279275"/>
    </source>
</evidence>
<comment type="caution">
    <text evidence="1">The sequence shown here is derived from an EMBL/GenBank/DDBJ whole genome shotgun (WGS) entry which is preliminary data.</text>
</comment>
<dbReference type="Proteomes" id="UP000279275">
    <property type="component" value="Unassembled WGS sequence"/>
</dbReference>
<reference evidence="1 2" key="1">
    <citation type="submission" date="2018-10" db="EMBL/GenBank/DDBJ databases">
        <title>Isolation from cow dung.</title>
        <authorList>
            <person name="Ling L."/>
        </authorList>
    </citation>
    <scope>NUCLEOTIDE SEQUENCE [LARGE SCALE GENOMIC DNA]</scope>
    <source>
        <strain evidence="1 2">NEAU-LL90</strain>
    </source>
</reference>
<protein>
    <submittedName>
        <fullName evidence="1">Uncharacterized protein</fullName>
    </submittedName>
</protein>
<evidence type="ECO:0000313" key="1">
    <source>
        <dbReference type="EMBL" id="RMI32683.1"/>
    </source>
</evidence>
<dbReference type="AlphaFoldDB" id="A0A3M2L853"/>